<name>A0ABU0ZAF9_9ACTN</name>
<feature type="domain" description="DUF7718" evidence="1">
    <location>
        <begin position="38"/>
        <end position="98"/>
    </location>
</feature>
<proteinExistence type="predicted"/>
<dbReference type="EMBL" id="JAVHUY010000002">
    <property type="protein sequence ID" value="MDQ7903317.1"/>
    <property type="molecule type" value="Genomic_DNA"/>
</dbReference>
<dbReference type="RefSeq" id="WP_308710601.1">
    <property type="nucleotide sequence ID" value="NZ_JAVHUY010000002.1"/>
</dbReference>
<organism evidence="2 3">
    <name type="scientific">Phytohabitans maris</name>
    <dbReference type="NCBI Taxonomy" id="3071409"/>
    <lineage>
        <taxon>Bacteria</taxon>
        <taxon>Bacillati</taxon>
        <taxon>Actinomycetota</taxon>
        <taxon>Actinomycetes</taxon>
        <taxon>Micromonosporales</taxon>
        <taxon>Micromonosporaceae</taxon>
    </lineage>
</organism>
<comment type="caution">
    <text evidence="2">The sequence shown here is derived from an EMBL/GenBank/DDBJ whole genome shotgun (WGS) entry which is preliminary data.</text>
</comment>
<dbReference type="Pfam" id="PF24839">
    <property type="entry name" value="DUF7718"/>
    <property type="match status" value="1"/>
</dbReference>
<reference evidence="2 3" key="1">
    <citation type="submission" date="2023-08" db="EMBL/GenBank/DDBJ databases">
        <title>Phytohabitans sansha sp. nov., isolated from marine sediment.</title>
        <authorList>
            <person name="Zhao Y."/>
            <person name="Yi K."/>
        </authorList>
    </citation>
    <scope>NUCLEOTIDE SEQUENCE [LARGE SCALE GENOMIC DNA]</scope>
    <source>
        <strain evidence="2 3">ZYX-F-186</strain>
    </source>
</reference>
<dbReference type="InterPro" id="IPR056135">
    <property type="entry name" value="DUF7718"/>
</dbReference>
<gene>
    <name evidence="2" type="ORF">RB614_02125</name>
</gene>
<sequence length="131" mass="15748">MTIYPLADDDCYQPPPDHECEEFQHHIDLAPGHRMGFRQVYRRGTSQMVYFAIWQAVRQDEEWHPVARIDCSHGTVHRHQFTQLGENHRIVLVEIPVERGREVVDRWYEPAEAMMQNDWVDNIRRWHGDQE</sequence>
<evidence type="ECO:0000313" key="3">
    <source>
        <dbReference type="Proteomes" id="UP001230908"/>
    </source>
</evidence>
<dbReference type="Proteomes" id="UP001230908">
    <property type="component" value="Unassembled WGS sequence"/>
</dbReference>
<evidence type="ECO:0000259" key="1">
    <source>
        <dbReference type="Pfam" id="PF24839"/>
    </source>
</evidence>
<protein>
    <recommendedName>
        <fullName evidence="1">DUF7718 domain-containing protein</fullName>
    </recommendedName>
</protein>
<evidence type="ECO:0000313" key="2">
    <source>
        <dbReference type="EMBL" id="MDQ7903317.1"/>
    </source>
</evidence>
<keyword evidence="3" id="KW-1185">Reference proteome</keyword>
<accession>A0ABU0ZAF9</accession>